<keyword evidence="2" id="KW-0808">Transferase</keyword>
<evidence type="ECO:0000256" key="1">
    <source>
        <dbReference type="ARBA" id="ARBA00022603"/>
    </source>
</evidence>
<dbReference type="EMBL" id="JH611164">
    <property type="protein sequence ID" value="EJP74043.1"/>
    <property type="molecule type" value="Genomic_DNA"/>
</dbReference>
<dbReference type="InterPro" id="IPR025714">
    <property type="entry name" value="Methyltranfer_dom"/>
</dbReference>
<dbReference type="GO" id="GO:0032259">
    <property type="term" value="P:methylation"/>
    <property type="evidence" value="ECO:0007669"/>
    <property type="project" value="UniProtKB-KW"/>
</dbReference>
<protein>
    <submittedName>
        <fullName evidence="4">Cyclopropane-fatty-acyl-phospholipid synthase</fullName>
    </submittedName>
</protein>
<sequence>MLTFDFQKIVLNKNASLMLDIGCGEGRHVFGAMENFPDINCIGIDMDESSIAKAEEGLEYFKSISNAHVDFIKGSAYSLPFNDDSADLIVCSEVLEHLREYEVAIKEIDRVLKPGGVLLISVPSYLPEKICWLLSNDYQNMPGGHIRIFKKNSLTRLIKKFNYKLLSSERFHALHSPYWWLRCIFWKTQESNKIVALYKKILEKQIIEKPNYIEIIDKLLNPILGKSLSLYFKKEI</sequence>
<keyword evidence="1" id="KW-0489">Methyltransferase</keyword>
<dbReference type="Gene3D" id="3.40.50.150">
    <property type="entry name" value="Vaccinia Virus protein VP39"/>
    <property type="match status" value="1"/>
</dbReference>
<dbReference type="InterPro" id="IPR029063">
    <property type="entry name" value="SAM-dependent_MTases_sf"/>
</dbReference>
<accession>J5KJ71</accession>
<evidence type="ECO:0000256" key="2">
    <source>
        <dbReference type="ARBA" id="ARBA00022679"/>
    </source>
</evidence>
<evidence type="ECO:0000313" key="5">
    <source>
        <dbReference type="Proteomes" id="UP000010116"/>
    </source>
</evidence>
<dbReference type="Pfam" id="PF13847">
    <property type="entry name" value="Methyltransf_31"/>
    <property type="match status" value="1"/>
</dbReference>
<evidence type="ECO:0000259" key="3">
    <source>
        <dbReference type="Pfam" id="PF13847"/>
    </source>
</evidence>
<feature type="domain" description="Methyltransferase" evidence="3">
    <location>
        <begin position="17"/>
        <end position="158"/>
    </location>
</feature>
<dbReference type="CDD" id="cd02440">
    <property type="entry name" value="AdoMet_MTases"/>
    <property type="match status" value="1"/>
</dbReference>
<dbReference type="AlphaFoldDB" id="J5KJ71"/>
<name>J5KJ71_9GAMM</name>
<dbReference type="PANTHER" id="PTHR44942:SF4">
    <property type="entry name" value="METHYLTRANSFERASE TYPE 11 DOMAIN-CONTAINING PROTEIN"/>
    <property type="match status" value="1"/>
</dbReference>
<dbReference type="Proteomes" id="UP000010116">
    <property type="component" value="Unassembled WGS sequence"/>
</dbReference>
<reference evidence="4 5" key="1">
    <citation type="journal article" date="2012" name="ISME J.">
        <title>Genomic insights to SAR86, an abundant and uncultivated marine bacterial lineage.</title>
        <authorList>
            <person name="Dupont C.L."/>
            <person name="Rusch D.B."/>
            <person name="Yooseph S."/>
            <person name="Lombardo M.J."/>
            <person name="Richter R.A."/>
            <person name="Valas R."/>
            <person name="Novotny M."/>
            <person name="Yee-Greenbaum J."/>
            <person name="Selengut J.D."/>
            <person name="Haft D.H."/>
            <person name="Halpern A.L."/>
            <person name="Lasken R.S."/>
            <person name="Nealson K."/>
            <person name="Friedman R."/>
            <person name="Venter J.C."/>
        </authorList>
    </citation>
    <scope>NUCLEOTIDE SEQUENCE [LARGE SCALE GENOMIC DNA]</scope>
</reference>
<dbReference type="HOGENOM" id="CLU_079357_0_0_6"/>
<dbReference type="PANTHER" id="PTHR44942">
    <property type="entry name" value="METHYLTRANSF_11 DOMAIN-CONTAINING PROTEIN"/>
    <property type="match status" value="1"/>
</dbReference>
<dbReference type="GO" id="GO:0008757">
    <property type="term" value="F:S-adenosylmethionine-dependent methyltransferase activity"/>
    <property type="evidence" value="ECO:0007669"/>
    <property type="project" value="InterPro"/>
</dbReference>
<organism evidence="4 5">
    <name type="scientific">SAR86 cluster bacterium SAR86B</name>
    <dbReference type="NCBI Taxonomy" id="1123867"/>
    <lineage>
        <taxon>Bacteria</taxon>
        <taxon>Pseudomonadati</taxon>
        <taxon>Pseudomonadota</taxon>
        <taxon>Gammaproteobacteria</taxon>
        <taxon>SAR86 cluster</taxon>
    </lineage>
</organism>
<gene>
    <name evidence="4" type="ORF">NT02SARS_0641</name>
</gene>
<dbReference type="SUPFAM" id="SSF53335">
    <property type="entry name" value="S-adenosyl-L-methionine-dependent methyltransferases"/>
    <property type="match status" value="1"/>
</dbReference>
<dbReference type="InterPro" id="IPR051052">
    <property type="entry name" value="Diverse_substrate_MTase"/>
</dbReference>
<proteinExistence type="predicted"/>
<evidence type="ECO:0000313" key="4">
    <source>
        <dbReference type="EMBL" id="EJP74043.1"/>
    </source>
</evidence>